<dbReference type="AlphaFoldDB" id="A0A370GYS5"/>
<evidence type="ECO:0000313" key="3">
    <source>
        <dbReference type="Proteomes" id="UP000255355"/>
    </source>
</evidence>
<accession>A0A370GYS5</accession>
<keyword evidence="3" id="KW-1185">Reference proteome</keyword>
<reference evidence="2 3" key="1">
    <citation type="submission" date="2018-07" db="EMBL/GenBank/DDBJ databases">
        <title>Genomic Encyclopedia of Type Strains, Phase IV (KMG-IV): sequencing the most valuable type-strain genomes for metagenomic binning, comparative biology and taxonomic classification.</title>
        <authorList>
            <person name="Goeker M."/>
        </authorList>
    </citation>
    <scope>NUCLEOTIDE SEQUENCE [LARGE SCALE GENOMIC DNA]</scope>
    <source>
        <strain evidence="2 3">DSM 44952</strain>
    </source>
</reference>
<proteinExistence type="predicted"/>
<evidence type="ECO:0000256" key="1">
    <source>
        <dbReference type="SAM" id="Phobius"/>
    </source>
</evidence>
<feature type="transmembrane region" description="Helical" evidence="1">
    <location>
        <begin position="143"/>
        <end position="166"/>
    </location>
</feature>
<sequence>MNQPYGQPVHPQPGYPPPGYPAYGYPQSAPYPQPKAGGGKAITAGILALLQGLIFALAEAAMVSTYREFRQDEDYDSSKLPLDVVLLATIGLVAGFFLVGAILLFCRRAAGRFLVIAMATLVLLGGLAGVVGVLLSGVDKVDIVPFSIAIAVCLAFELSILGLAAAKSTGRWIRARHQPAGVPMAPQYPYY</sequence>
<comment type="caution">
    <text evidence="2">The sequence shown here is derived from an EMBL/GenBank/DDBJ whole genome shotgun (WGS) entry which is preliminary data.</text>
</comment>
<dbReference type="EMBL" id="QQAZ01000008">
    <property type="protein sequence ID" value="RDI48440.1"/>
    <property type="molecule type" value="Genomic_DNA"/>
</dbReference>
<dbReference type="STRING" id="1210089.GCA_001613165_04391"/>
<keyword evidence="1" id="KW-0812">Transmembrane</keyword>
<dbReference type="RefSeq" id="WP_147289044.1">
    <property type="nucleotide sequence ID" value="NZ_QQAZ01000008.1"/>
</dbReference>
<feature type="transmembrane region" description="Helical" evidence="1">
    <location>
        <begin position="113"/>
        <end position="137"/>
    </location>
</feature>
<evidence type="ECO:0000313" key="2">
    <source>
        <dbReference type="EMBL" id="RDI48440.1"/>
    </source>
</evidence>
<dbReference type="OrthoDB" id="4553497at2"/>
<organism evidence="2 3">
    <name type="scientific">Nocardia mexicana</name>
    <dbReference type="NCBI Taxonomy" id="279262"/>
    <lineage>
        <taxon>Bacteria</taxon>
        <taxon>Bacillati</taxon>
        <taxon>Actinomycetota</taxon>
        <taxon>Actinomycetes</taxon>
        <taxon>Mycobacteriales</taxon>
        <taxon>Nocardiaceae</taxon>
        <taxon>Nocardia</taxon>
    </lineage>
</organism>
<dbReference type="Proteomes" id="UP000255355">
    <property type="component" value="Unassembled WGS sequence"/>
</dbReference>
<gene>
    <name evidence="2" type="ORF">DFR68_108273</name>
</gene>
<keyword evidence="1" id="KW-1133">Transmembrane helix</keyword>
<feature type="transmembrane region" description="Helical" evidence="1">
    <location>
        <begin position="41"/>
        <end position="64"/>
    </location>
</feature>
<name>A0A370GYS5_9NOCA</name>
<feature type="transmembrane region" description="Helical" evidence="1">
    <location>
        <begin position="84"/>
        <end position="106"/>
    </location>
</feature>
<keyword evidence="1" id="KW-0472">Membrane</keyword>
<protein>
    <submittedName>
        <fullName evidence="2">Uncharacterized protein</fullName>
    </submittedName>
</protein>